<dbReference type="GO" id="GO:0005509">
    <property type="term" value="F:calcium ion binding"/>
    <property type="evidence" value="ECO:0007669"/>
    <property type="project" value="TreeGrafter"/>
</dbReference>
<feature type="domain" description="C2" evidence="4">
    <location>
        <begin position="420"/>
        <end position="543"/>
    </location>
</feature>
<dbReference type="Pfam" id="PF00168">
    <property type="entry name" value="C2"/>
    <property type="match status" value="3"/>
</dbReference>
<organism evidence="5">
    <name type="scientific">Mesocestoides corti</name>
    <name type="common">Flatworm</name>
    <dbReference type="NCBI Taxonomy" id="53468"/>
    <lineage>
        <taxon>Eukaryota</taxon>
        <taxon>Metazoa</taxon>
        <taxon>Spiralia</taxon>
        <taxon>Lophotrochozoa</taxon>
        <taxon>Platyhelminthes</taxon>
        <taxon>Cestoda</taxon>
        <taxon>Eucestoda</taxon>
        <taxon>Cyclophyllidea</taxon>
        <taxon>Mesocestoididae</taxon>
        <taxon>Mesocestoides</taxon>
    </lineage>
</organism>
<name>A0A5K3EQQ2_MESCO</name>
<keyword evidence="3" id="KW-0812">Transmembrane</keyword>
<sequence length="1077" mass="122040">MSSNRSVFGHLAPRDKRERKYLVSRTASASRDQRPYKAERDDLGLHLILSHSPLSDARTRSKIDELVGINNESVSGYVGGALRRSNSLTVPDDSNSFHRKSLSSFDTEWSLPQKHRRRNLLNIKRRSHSASNLCQQHPFELPWVVELRVYTAYDLNPSIVHDGINTCIKITQNGITLGKTAVKPTYSQQVWEQTFTLTLAELQTPILLQLCSRKSTRLSTLGVARLPLNECLTDITYTKHLDIIGIKADNILVGMLWIHVCVRVDERSSPVQRKNSSFEESHRVLKTRSIARPKLPSVVGITDTRLIQRGPLSSGVQIFEVRYLGLLHLHVVTRPSHVYARRWSPLEYQPGEVAIITNPMTKATEIVCPRLSWPPHFLRGVSALEFNPVAGLQVAQFDSAVLHLNVLSVCGLQSILLSKFLNKCKANEGAVDSVHRGVMVAKLMSYHQTMAKNAQKLSTFVHLQLGKDKYTTKVRKCTYEPVWNQTFTFNLTRSSKTLVEIQLMNVANPNISGPASCIEKLGEALIDISRLPMDFTQRIEVELNGYRPKPRLLLLATLTGLARNEPPSGSLVLPTVVISGETSGPRSDTESVRDCCKSLQCNISKGSINTCSSELSITPETDEALSPSQKVSLSEPDAQIVEHYGWKMALKNRFDVGYLRVKVIAATGLTAKDVNGKPNPYCLVELINMRAQTHTIKKTINPSWQKTFVFPVTDIHAILYVTVNDEDKTKSDFLGRVAIPLLKIRNHERSWYALKNACLRERSKGSILLEFFFVYNQLKAAWRTLNPVERCLNHPVIPQKYRKLSVEYRNTVQENYMRLKVLFKPVGMVTQIFNSICSWQNPWYSLITLILYNLIVWNFQPYMLPLGMIVGILINRHASRNPYLLDVMSSLKVFAGVGASNLGTNFNHEKFLKYGNLEHDSEDFGDTSPKSSIDDGDNVYINNDLLFSLELEPVTEQKETKHGKNKFNAFMDVMSDVPRIMDLIASSIEKTLGIFDWHVPWLTWFCVLFLALFTLVLYFVPLRVVLCILGSNWLTRKILRPNSRSTISTFNVISRVPSKPEAEQQRRLTPRSFVYPR</sequence>
<dbReference type="PANTHER" id="PTHR45911">
    <property type="entry name" value="C2 DOMAIN-CONTAINING PROTEIN"/>
    <property type="match status" value="1"/>
</dbReference>
<evidence type="ECO:0000256" key="2">
    <source>
        <dbReference type="ARBA" id="ARBA00022837"/>
    </source>
</evidence>
<feature type="domain" description="C2" evidence="4">
    <location>
        <begin position="634"/>
        <end position="754"/>
    </location>
</feature>
<feature type="transmembrane region" description="Helical" evidence="3">
    <location>
        <begin position="1001"/>
        <end position="1034"/>
    </location>
</feature>
<keyword evidence="1" id="KW-0479">Metal-binding</keyword>
<dbReference type="PANTHER" id="PTHR45911:SF4">
    <property type="entry name" value="MULTIPLE C2 AND TRANSMEMBRANE DOMAIN-CONTAINING PROTEIN"/>
    <property type="match status" value="1"/>
</dbReference>
<keyword evidence="3" id="KW-0472">Membrane</keyword>
<dbReference type="WBParaSite" id="MCU_002002-RC">
    <property type="protein sequence ID" value="MCU_002002-RC"/>
    <property type="gene ID" value="MCU_002002"/>
</dbReference>
<dbReference type="PROSITE" id="PS50004">
    <property type="entry name" value="C2"/>
    <property type="match status" value="2"/>
</dbReference>
<dbReference type="InterPro" id="IPR000008">
    <property type="entry name" value="C2_dom"/>
</dbReference>
<dbReference type="Gene3D" id="2.60.40.150">
    <property type="entry name" value="C2 domain"/>
    <property type="match status" value="2"/>
</dbReference>
<dbReference type="InterPro" id="IPR035892">
    <property type="entry name" value="C2_domain_sf"/>
</dbReference>
<evidence type="ECO:0000256" key="3">
    <source>
        <dbReference type="SAM" id="Phobius"/>
    </source>
</evidence>
<dbReference type="SMART" id="SM00239">
    <property type="entry name" value="C2"/>
    <property type="match status" value="3"/>
</dbReference>
<reference evidence="5" key="1">
    <citation type="submission" date="2019-11" db="UniProtKB">
        <authorList>
            <consortium name="WormBaseParasite"/>
        </authorList>
    </citation>
    <scope>IDENTIFICATION</scope>
</reference>
<dbReference type="AlphaFoldDB" id="A0A5K3EQQ2"/>
<evidence type="ECO:0000313" key="5">
    <source>
        <dbReference type="WBParaSite" id="MCU_002002-RC"/>
    </source>
</evidence>
<keyword evidence="3" id="KW-1133">Transmembrane helix</keyword>
<accession>A0A5K3EQQ2</accession>
<dbReference type="SUPFAM" id="SSF49562">
    <property type="entry name" value="C2 domain (Calcium/lipid-binding domain, CaLB)"/>
    <property type="match status" value="3"/>
</dbReference>
<proteinExistence type="predicted"/>
<keyword evidence="2" id="KW-0106">Calcium</keyword>
<protein>
    <submittedName>
        <fullName evidence="5">C2 domain-containing protein</fullName>
    </submittedName>
</protein>
<evidence type="ECO:0000256" key="1">
    <source>
        <dbReference type="ARBA" id="ARBA00022723"/>
    </source>
</evidence>
<evidence type="ECO:0000259" key="4">
    <source>
        <dbReference type="PROSITE" id="PS50004"/>
    </source>
</evidence>
<dbReference type="GO" id="GO:0016020">
    <property type="term" value="C:membrane"/>
    <property type="evidence" value="ECO:0007669"/>
    <property type="project" value="TreeGrafter"/>
</dbReference>